<name>A0AAV1TG76_9STRA</name>
<reference evidence="1" key="1">
    <citation type="submission" date="2024-01" db="EMBL/GenBank/DDBJ databases">
        <authorList>
            <person name="Webb A."/>
        </authorList>
    </citation>
    <scope>NUCLEOTIDE SEQUENCE</scope>
    <source>
        <strain evidence="1">Pm1</strain>
    </source>
</reference>
<dbReference type="EMBL" id="CAKLBY020000043">
    <property type="protein sequence ID" value="CAK7915973.1"/>
    <property type="molecule type" value="Genomic_DNA"/>
</dbReference>
<evidence type="ECO:0008006" key="3">
    <source>
        <dbReference type="Google" id="ProtNLM"/>
    </source>
</evidence>
<protein>
    <recommendedName>
        <fullName evidence="3">DUF4219 domain-containing protein</fullName>
    </recommendedName>
</protein>
<sequence>MSSTSNASIDKFNGDNYATWSRYMRGVFLTKSVWHVVNREVTPTFTDPRASDDYVKASNVAFGMMLLHMNADYHHVLDNCEEAWVAWTSLKTLYGGSQKAGRIYLKRQLFVEKTAAVKKTPRQAASSVEASGRPSFAIPVGTGMYQ</sequence>
<gene>
    <name evidence="1" type="ORF">PM001_LOCUS5308</name>
</gene>
<proteinExistence type="predicted"/>
<organism evidence="1 2">
    <name type="scientific">Peronospora matthiolae</name>
    <dbReference type="NCBI Taxonomy" id="2874970"/>
    <lineage>
        <taxon>Eukaryota</taxon>
        <taxon>Sar</taxon>
        <taxon>Stramenopiles</taxon>
        <taxon>Oomycota</taxon>
        <taxon>Peronosporomycetes</taxon>
        <taxon>Peronosporales</taxon>
        <taxon>Peronosporaceae</taxon>
        <taxon>Peronospora</taxon>
    </lineage>
</organism>
<evidence type="ECO:0000313" key="2">
    <source>
        <dbReference type="Proteomes" id="UP001162060"/>
    </source>
</evidence>
<comment type="caution">
    <text evidence="1">The sequence shown here is derived from an EMBL/GenBank/DDBJ whole genome shotgun (WGS) entry which is preliminary data.</text>
</comment>
<dbReference type="Proteomes" id="UP001162060">
    <property type="component" value="Unassembled WGS sequence"/>
</dbReference>
<accession>A0AAV1TG76</accession>
<dbReference type="Pfam" id="PF14223">
    <property type="entry name" value="Retrotran_gag_2"/>
    <property type="match status" value="1"/>
</dbReference>
<evidence type="ECO:0000313" key="1">
    <source>
        <dbReference type="EMBL" id="CAK7915973.1"/>
    </source>
</evidence>
<dbReference type="AlphaFoldDB" id="A0AAV1TG76"/>